<dbReference type="PANTHER" id="PTHR34989:SF1">
    <property type="entry name" value="PROTEIN HDED"/>
    <property type="match status" value="1"/>
</dbReference>
<evidence type="ECO:0000313" key="2">
    <source>
        <dbReference type="Proteomes" id="UP000472380"/>
    </source>
</evidence>
<dbReference type="PANTHER" id="PTHR34989">
    <property type="entry name" value="PROTEIN HDED"/>
    <property type="match status" value="1"/>
</dbReference>
<dbReference type="InterPro" id="IPR005325">
    <property type="entry name" value="DUF308_memb"/>
</dbReference>
<protein>
    <recommendedName>
        <fullName evidence="3">DUF308 domain-containing protein</fullName>
    </recommendedName>
</protein>
<dbReference type="AlphaFoldDB" id="A0A3E2EQ07"/>
<comment type="caution">
    <text evidence="1">The sequence shown here is derived from an EMBL/GenBank/DDBJ whole genome shotgun (WGS) entry which is preliminary data.</text>
</comment>
<reference evidence="1 2" key="1">
    <citation type="submission" date="2019-07" db="EMBL/GenBank/DDBJ databases">
        <title>Draft genome sequence of Adlercreutzia equolifaciens IPLA 37004, a human intestinal strain that does not produces equol from daidzein.</title>
        <authorList>
            <person name="Vazquez L."/>
            <person name="Florez A.B."/>
            <person name="Mayo B."/>
        </authorList>
    </citation>
    <scope>NUCLEOTIDE SEQUENCE [LARGE SCALE GENOMIC DNA]</scope>
    <source>
        <strain evidence="1 2">IPLA 37004</strain>
    </source>
</reference>
<dbReference type="STRING" id="1384484.AEQU_0473"/>
<gene>
    <name evidence="1" type="ORF">FM068_05155</name>
</gene>
<evidence type="ECO:0008006" key="3">
    <source>
        <dbReference type="Google" id="ProtNLM"/>
    </source>
</evidence>
<dbReference type="Pfam" id="PF03729">
    <property type="entry name" value="DUF308"/>
    <property type="match status" value="2"/>
</dbReference>
<name>A0A3E2EQ07_9ACTN</name>
<evidence type="ECO:0000313" key="1">
    <source>
        <dbReference type="EMBL" id="MZG27975.1"/>
    </source>
</evidence>
<sequence length="286" mass="30871">MTWVWSWSLRDARAIPAVNKMATALFRAGALVDGMVASFISVQPIVFKEPPTGLVLCARFTMTPIGDSFDVECAMGGAGARRYRIEARTPYGSGDRSSVMEKFLNLVRSNNMVQAVLCIAFGLFLMIYPSITVQGIILLFGVALAVMGAAGLVSYFRQRSVRYRDSGTLMSAVFYVIIALIAFIFPKVIAGFFSVVLGVVLILLAIVNVVRAFGLRAFGSSIWIAVLATAVLVGIGGVLIVVNPWGASMTFVLVLGATFIVNGAVDLFIEWYTRDSEKKAGGISRR</sequence>
<dbReference type="OrthoDB" id="3177349at2"/>
<dbReference type="GO" id="GO:0005886">
    <property type="term" value="C:plasma membrane"/>
    <property type="evidence" value="ECO:0007669"/>
    <property type="project" value="TreeGrafter"/>
</dbReference>
<dbReference type="EMBL" id="VJNE01000008">
    <property type="protein sequence ID" value="MZG27975.1"/>
    <property type="molecule type" value="Genomic_DNA"/>
</dbReference>
<proteinExistence type="predicted"/>
<dbReference type="Proteomes" id="UP000472380">
    <property type="component" value="Unassembled WGS sequence"/>
</dbReference>
<organism evidence="1 2">
    <name type="scientific">Adlercreutzia equolifaciens</name>
    <dbReference type="NCBI Taxonomy" id="446660"/>
    <lineage>
        <taxon>Bacteria</taxon>
        <taxon>Bacillati</taxon>
        <taxon>Actinomycetota</taxon>
        <taxon>Coriobacteriia</taxon>
        <taxon>Eggerthellales</taxon>
        <taxon>Eggerthellaceae</taxon>
        <taxon>Adlercreutzia</taxon>
    </lineage>
</organism>
<dbReference type="InterPro" id="IPR052712">
    <property type="entry name" value="Acid_resist_chaperone_HdeD"/>
</dbReference>
<accession>A0A3E2EQ07</accession>